<dbReference type="OrthoDB" id="364892at2759"/>
<dbReference type="EMBL" id="JABWDY010016480">
    <property type="protein sequence ID" value="KAF5196074.1"/>
    <property type="molecule type" value="Genomic_DNA"/>
</dbReference>
<comment type="caution">
    <text evidence="1">The sequence shown here is derived from an EMBL/GenBank/DDBJ whole genome shotgun (WGS) entry which is preliminary data.</text>
</comment>
<protein>
    <recommendedName>
        <fullName evidence="3">Elongation factor</fullName>
    </recommendedName>
</protein>
<evidence type="ECO:0000313" key="1">
    <source>
        <dbReference type="EMBL" id="KAF5196074.1"/>
    </source>
</evidence>
<dbReference type="AlphaFoldDB" id="A0A7J6WF44"/>
<dbReference type="Proteomes" id="UP000554482">
    <property type="component" value="Unassembled WGS sequence"/>
</dbReference>
<keyword evidence="2" id="KW-1185">Reference proteome</keyword>
<evidence type="ECO:0008006" key="3">
    <source>
        <dbReference type="Google" id="ProtNLM"/>
    </source>
</evidence>
<name>A0A7J6WF44_THATH</name>
<feature type="non-terminal residue" evidence="1">
    <location>
        <position position="1"/>
    </location>
</feature>
<accession>A0A7J6WF44</accession>
<evidence type="ECO:0000313" key="2">
    <source>
        <dbReference type="Proteomes" id="UP000554482"/>
    </source>
</evidence>
<reference evidence="1 2" key="1">
    <citation type="submission" date="2020-06" db="EMBL/GenBank/DDBJ databases">
        <title>Transcriptomic and genomic resources for Thalictrum thalictroides and T. hernandezii: Facilitating candidate gene discovery in an emerging model plant lineage.</title>
        <authorList>
            <person name="Arias T."/>
            <person name="Riano-Pachon D.M."/>
            <person name="Di Stilio V.S."/>
        </authorList>
    </citation>
    <scope>NUCLEOTIDE SEQUENCE [LARGE SCALE GENOMIC DNA]</scope>
    <source>
        <strain evidence="2">cv. WT478/WT964</strain>
        <tissue evidence="1">Leaves</tissue>
    </source>
</reference>
<proteinExistence type="predicted"/>
<sequence length="63" mass="7452">MVKFTADELRRIMDLKHNIRNMSVIAHVDHVSTMVKFTADELRRIMDLKHNIRNMSVIAHVDH</sequence>
<organism evidence="1 2">
    <name type="scientific">Thalictrum thalictroides</name>
    <name type="common">Rue-anemone</name>
    <name type="synonym">Anemone thalictroides</name>
    <dbReference type="NCBI Taxonomy" id="46969"/>
    <lineage>
        <taxon>Eukaryota</taxon>
        <taxon>Viridiplantae</taxon>
        <taxon>Streptophyta</taxon>
        <taxon>Embryophyta</taxon>
        <taxon>Tracheophyta</taxon>
        <taxon>Spermatophyta</taxon>
        <taxon>Magnoliopsida</taxon>
        <taxon>Ranunculales</taxon>
        <taxon>Ranunculaceae</taxon>
        <taxon>Thalictroideae</taxon>
        <taxon>Thalictrum</taxon>
    </lineage>
</organism>
<gene>
    <name evidence="1" type="ORF">FRX31_014339</name>
</gene>